<dbReference type="AlphaFoldDB" id="A0A0R2L3T5"/>
<organism evidence="3 4">
    <name type="scientific">Furfurilactobacillus siliginis</name>
    <dbReference type="NCBI Taxonomy" id="348151"/>
    <lineage>
        <taxon>Bacteria</taxon>
        <taxon>Bacillati</taxon>
        <taxon>Bacillota</taxon>
        <taxon>Bacilli</taxon>
        <taxon>Lactobacillales</taxon>
        <taxon>Lactobacillaceae</taxon>
        <taxon>Furfurilactobacillus</taxon>
    </lineage>
</organism>
<dbReference type="PATRIC" id="fig|348151.3.peg.1467"/>
<dbReference type="OrthoDB" id="9796171at2"/>
<reference evidence="2 5" key="2">
    <citation type="submission" date="2019-07" db="EMBL/GenBank/DDBJ databases">
        <title>Whole genome shotgun sequence of Lactobacillus siliginis NBRC 101315.</title>
        <authorList>
            <person name="Hosoyama A."/>
            <person name="Uohara A."/>
            <person name="Ohji S."/>
            <person name="Ichikawa N."/>
        </authorList>
    </citation>
    <scope>NUCLEOTIDE SEQUENCE [LARGE SCALE GENOMIC DNA]</scope>
    <source>
        <strain evidence="2 5">NBRC 101315</strain>
    </source>
</reference>
<dbReference type="SUPFAM" id="SSF55729">
    <property type="entry name" value="Acyl-CoA N-acyltransferases (Nat)"/>
    <property type="match status" value="1"/>
</dbReference>
<dbReference type="PROSITE" id="PS51186">
    <property type="entry name" value="GNAT"/>
    <property type="match status" value="1"/>
</dbReference>
<evidence type="ECO:0000313" key="3">
    <source>
        <dbReference type="EMBL" id="KRN96457.1"/>
    </source>
</evidence>
<protein>
    <submittedName>
        <fullName evidence="2 3">Acetyltransferase</fullName>
    </submittedName>
</protein>
<dbReference type="STRING" id="348151.IV55_GL001429"/>
<sequence>MWQLKQFSELTADELFDIMKARIDVFVVEQKRIYPEADELDRTALHLFNYVDHQLVAYARIFPKGDYVTFGRVLTTSAVRGSGYGAQLVTEILQIIQQRFPNRPIQIDAQTHAQEFYQRFGFTPVGDIFTFNHTPHIRMDHNAL</sequence>
<dbReference type="EMBL" id="JQCB01000004">
    <property type="protein sequence ID" value="KRN96457.1"/>
    <property type="molecule type" value="Genomic_DNA"/>
</dbReference>
<dbReference type="Gene3D" id="3.40.630.30">
    <property type="match status" value="1"/>
</dbReference>
<dbReference type="CDD" id="cd04301">
    <property type="entry name" value="NAT_SF"/>
    <property type="match status" value="1"/>
</dbReference>
<comment type="caution">
    <text evidence="3">The sequence shown here is derived from an EMBL/GenBank/DDBJ whole genome shotgun (WGS) entry which is preliminary data.</text>
</comment>
<evidence type="ECO:0000313" key="2">
    <source>
        <dbReference type="EMBL" id="GEK28911.1"/>
    </source>
</evidence>
<name>A0A0R2L3T5_9LACO</name>
<keyword evidence="3" id="KW-0808">Transferase</keyword>
<accession>A0A0R2L3T5</accession>
<dbReference type="InterPro" id="IPR016181">
    <property type="entry name" value="Acyl_CoA_acyltransferase"/>
</dbReference>
<keyword evidence="4" id="KW-1185">Reference proteome</keyword>
<feature type="domain" description="N-acetyltransferase" evidence="1">
    <location>
        <begin position="5"/>
        <end position="144"/>
    </location>
</feature>
<evidence type="ECO:0000259" key="1">
    <source>
        <dbReference type="PROSITE" id="PS51186"/>
    </source>
</evidence>
<reference evidence="3 4" key="1">
    <citation type="journal article" date="2015" name="Genome Announc.">
        <title>Expanding the biotechnology potential of lactobacilli through comparative genomics of 213 strains and associated genera.</title>
        <authorList>
            <person name="Sun Z."/>
            <person name="Harris H.M."/>
            <person name="McCann A."/>
            <person name="Guo C."/>
            <person name="Argimon S."/>
            <person name="Zhang W."/>
            <person name="Yang X."/>
            <person name="Jeffery I.B."/>
            <person name="Cooney J.C."/>
            <person name="Kagawa T.F."/>
            <person name="Liu W."/>
            <person name="Song Y."/>
            <person name="Salvetti E."/>
            <person name="Wrobel A."/>
            <person name="Rasinkangas P."/>
            <person name="Parkhill J."/>
            <person name="Rea M.C."/>
            <person name="O'Sullivan O."/>
            <person name="Ritari J."/>
            <person name="Douillard F.P."/>
            <person name="Paul Ross R."/>
            <person name="Yang R."/>
            <person name="Briner A.E."/>
            <person name="Felis G.E."/>
            <person name="de Vos W.M."/>
            <person name="Barrangou R."/>
            <person name="Klaenhammer T.R."/>
            <person name="Caufield P.W."/>
            <person name="Cui Y."/>
            <person name="Zhang H."/>
            <person name="O'Toole P.W."/>
        </authorList>
    </citation>
    <scope>NUCLEOTIDE SEQUENCE [LARGE SCALE GENOMIC DNA]</scope>
    <source>
        <strain evidence="3 4">DSM 22696</strain>
    </source>
</reference>
<evidence type="ECO:0000313" key="5">
    <source>
        <dbReference type="Proteomes" id="UP000321429"/>
    </source>
</evidence>
<dbReference type="Proteomes" id="UP000051139">
    <property type="component" value="Unassembled WGS sequence"/>
</dbReference>
<dbReference type="Pfam" id="PF13673">
    <property type="entry name" value="Acetyltransf_10"/>
    <property type="match status" value="1"/>
</dbReference>
<evidence type="ECO:0000313" key="4">
    <source>
        <dbReference type="Proteomes" id="UP000051139"/>
    </source>
</evidence>
<dbReference type="Proteomes" id="UP000321429">
    <property type="component" value="Unassembled WGS sequence"/>
</dbReference>
<gene>
    <name evidence="3" type="ORF">IV55_GL001429</name>
    <name evidence="2" type="ORF">LSI01_12220</name>
</gene>
<dbReference type="EMBL" id="BJUD01000023">
    <property type="protein sequence ID" value="GEK28911.1"/>
    <property type="molecule type" value="Genomic_DNA"/>
</dbReference>
<proteinExistence type="predicted"/>
<dbReference type="GO" id="GO:0016747">
    <property type="term" value="F:acyltransferase activity, transferring groups other than amino-acyl groups"/>
    <property type="evidence" value="ECO:0007669"/>
    <property type="project" value="InterPro"/>
</dbReference>
<dbReference type="RefSeq" id="WP_057809732.1">
    <property type="nucleotide sequence ID" value="NZ_BJUD01000023.1"/>
</dbReference>
<dbReference type="InterPro" id="IPR000182">
    <property type="entry name" value="GNAT_dom"/>
</dbReference>